<protein>
    <submittedName>
        <fullName evidence="1">Uncharacterized protein</fullName>
    </submittedName>
</protein>
<reference evidence="2" key="1">
    <citation type="journal article" date="2022" name="Mol. Ecol. Resour.">
        <title>The genomes of chicory, endive, great burdock and yacon provide insights into Asteraceae palaeo-polyploidization history and plant inulin production.</title>
        <authorList>
            <person name="Fan W."/>
            <person name="Wang S."/>
            <person name="Wang H."/>
            <person name="Wang A."/>
            <person name="Jiang F."/>
            <person name="Liu H."/>
            <person name="Zhao H."/>
            <person name="Xu D."/>
            <person name="Zhang Y."/>
        </authorList>
    </citation>
    <scope>NUCLEOTIDE SEQUENCE [LARGE SCALE GENOMIC DNA]</scope>
    <source>
        <strain evidence="2">cv. Niubang</strain>
    </source>
</reference>
<accession>A0ACB9DN05</accession>
<reference evidence="1 2" key="2">
    <citation type="journal article" date="2022" name="Mol. Ecol. Resour.">
        <title>The genomes of chicory, endive, great burdock and yacon provide insights into Asteraceae paleo-polyploidization history and plant inulin production.</title>
        <authorList>
            <person name="Fan W."/>
            <person name="Wang S."/>
            <person name="Wang H."/>
            <person name="Wang A."/>
            <person name="Jiang F."/>
            <person name="Liu H."/>
            <person name="Zhao H."/>
            <person name="Xu D."/>
            <person name="Zhang Y."/>
        </authorList>
    </citation>
    <scope>NUCLEOTIDE SEQUENCE [LARGE SCALE GENOMIC DNA]</scope>
    <source>
        <strain evidence="2">cv. Niubang</strain>
    </source>
</reference>
<gene>
    <name evidence="1" type="ORF">L6452_10837</name>
</gene>
<name>A0ACB9DN05_ARCLA</name>
<sequence length="106" mass="11952">MDQKWSIKLLSKVFNRKFRKRGYDYPRVGTSQKAFGKWSQLTLDPLLLLHKSQPTGVGPVFCQLPPPNLTRSTNSGFRFGFHILPSNLNLTTTLLTSFLVISVGIS</sequence>
<proteinExistence type="predicted"/>
<dbReference type="Proteomes" id="UP001055879">
    <property type="component" value="Linkage Group LG03"/>
</dbReference>
<evidence type="ECO:0000313" key="1">
    <source>
        <dbReference type="EMBL" id="KAI3748024.1"/>
    </source>
</evidence>
<comment type="caution">
    <text evidence="1">The sequence shown here is derived from an EMBL/GenBank/DDBJ whole genome shotgun (WGS) entry which is preliminary data.</text>
</comment>
<evidence type="ECO:0000313" key="2">
    <source>
        <dbReference type="Proteomes" id="UP001055879"/>
    </source>
</evidence>
<keyword evidence="2" id="KW-1185">Reference proteome</keyword>
<dbReference type="EMBL" id="CM042049">
    <property type="protein sequence ID" value="KAI3748024.1"/>
    <property type="molecule type" value="Genomic_DNA"/>
</dbReference>
<organism evidence="1 2">
    <name type="scientific">Arctium lappa</name>
    <name type="common">Greater burdock</name>
    <name type="synonym">Lappa major</name>
    <dbReference type="NCBI Taxonomy" id="4217"/>
    <lineage>
        <taxon>Eukaryota</taxon>
        <taxon>Viridiplantae</taxon>
        <taxon>Streptophyta</taxon>
        <taxon>Embryophyta</taxon>
        <taxon>Tracheophyta</taxon>
        <taxon>Spermatophyta</taxon>
        <taxon>Magnoliopsida</taxon>
        <taxon>eudicotyledons</taxon>
        <taxon>Gunneridae</taxon>
        <taxon>Pentapetalae</taxon>
        <taxon>asterids</taxon>
        <taxon>campanulids</taxon>
        <taxon>Asterales</taxon>
        <taxon>Asteraceae</taxon>
        <taxon>Carduoideae</taxon>
        <taxon>Cardueae</taxon>
        <taxon>Arctiinae</taxon>
        <taxon>Arctium</taxon>
    </lineage>
</organism>